<reference evidence="2" key="4">
    <citation type="submission" date="2025-08" db="UniProtKB">
        <authorList>
            <consortium name="RefSeq"/>
        </authorList>
    </citation>
    <scope>IDENTIFICATION</scope>
    <source>
        <strain evidence="2">CBS432</strain>
    </source>
</reference>
<organism evidence="2">
    <name type="scientific">Saccharomyces paradoxus</name>
    <name type="common">Yeast</name>
    <name type="synonym">Saccharomyces douglasii</name>
    <dbReference type="NCBI Taxonomy" id="27291"/>
    <lineage>
        <taxon>Eukaryota</taxon>
        <taxon>Fungi</taxon>
        <taxon>Dikarya</taxon>
        <taxon>Ascomycota</taxon>
        <taxon>Saccharomycotina</taxon>
        <taxon>Saccharomycetes</taxon>
        <taxon>Saccharomycetales</taxon>
        <taxon>Saccharomycetaceae</taxon>
        <taxon>Saccharomyces</taxon>
    </lineage>
</organism>
<dbReference type="PANTHER" id="PTHR28284">
    <property type="entry name" value="NUCLEOPORIN NUP60"/>
    <property type="match status" value="1"/>
</dbReference>
<feature type="region of interest" description="Disordered" evidence="1">
    <location>
        <begin position="374"/>
        <end position="406"/>
    </location>
</feature>
<reference evidence="2" key="1">
    <citation type="journal article" date="2017" name="Nat. Genet.">
        <title>Contrasting evolutionary genome dynamics between domesticated and wild yeasts.</title>
        <authorList>
            <person name="Yue J.X."/>
            <person name="Li J."/>
            <person name="Aigrain L."/>
            <person name="Hallin J."/>
            <person name="Persson K."/>
            <person name="Oliver K."/>
            <person name="Bergstrom A."/>
            <person name="Coupland P."/>
            <person name="Warringer J."/>
            <person name="Lagomarsino M.C."/>
            <person name="Fischer G."/>
            <person name="Durbin R."/>
            <person name="Liti G."/>
        </authorList>
    </citation>
    <scope>NUCLEOTIDE SEQUENCE</scope>
    <source>
        <strain evidence="2">CBS432</strain>
    </source>
</reference>
<dbReference type="RefSeq" id="XP_033764471.1">
    <property type="nucleotide sequence ID" value="XM_033908580.1"/>
</dbReference>
<dbReference type="InterPro" id="IPR034432">
    <property type="entry name" value="Nup60"/>
</dbReference>
<accession>A0A8B8ULF6</accession>
<feature type="compositionally biased region" description="Polar residues" evidence="1">
    <location>
        <begin position="392"/>
        <end position="404"/>
    </location>
</feature>
<dbReference type="GO" id="GO:0017056">
    <property type="term" value="F:structural constituent of nuclear pore"/>
    <property type="evidence" value="ECO:0007669"/>
    <property type="project" value="InterPro"/>
</dbReference>
<feature type="region of interest" description="Disordered" evidence="1">
    <location>
        <begin position="242"/>
        <end position="265"/>
    </location>
</feature>
<evidence type="ECO:0000313" key="2">
    <source>
        <dbReference type="RefSeq" id="XP_033764471.1"/>
    </source>
</evidence>
<dbReference type="GeneID" id="54628658"/>
<dbReference type="GO" id="GO:0034398">
    <property type="term" value="P:telomere tethering at nuclear periphery"/>
    <property type="evidence" value="ECO:0007669"/>
    <property type="project" value="TreeGrafter"/>
</dbReference>
<protein>
    <submittedName>
        <fullName evidence="2">FG-nucleoporin NUP60</fullName>
    </submittedName>
</protein>
<dbReference type="GO" id="GO:0044615">
    <property type="term" value="C:nuclear pore nuclear basket"/>
    <property type="evidence" value="ECO:0007669"/>
    <property type="project" value="InterPro"/>
</dbReference>
<feature type="region of interest" description="Disordered" evidence="1">
    <location>
        <begin position="288"/>
        <end position="334"/>
    </location>
</feature>
<dbReference type="GO" id="GO:0016973">
    <property type="term" value="P:poly(A)+ mRNA export from nucleus"/>
    <property type="evidence" value="ECO:0007669"/>
    <property type="project" value="TreeGrafter"/>
</dbReference>
<gene>
    <name evidence="2" type="primary">NUP60</name>
    <name evidence="2" type="ORF">SPAR_A00630</name>
</gene>
<reference evidence="2" key="2">
    <citation type="submission" date="2020-01" db="EMBL/GenBank/DDBJ databases">
        <title>Population-level Yeast Reference Genomes.</title>
        <authorList>
            <person name="Yue J.-X."/>
        </authorList>
    </citation>
    <scope>NUCLEOTIDE SEQUENCE</scope>
    <source>
        <strain evidence="2">CBS432</strain>
    </source>
</reference>
<name>A0A8B8ULF6_SACPA</name>
<dbReference type="KEGG" id="spao:SPAR_A00630"/>
<dbReference type="GO" id="GO:0008298">
    <property type="term" value="P:intracellular mRNA localization"/>
    <property type="evidence" value="ECO:0007669"/>
    <property type="project" value="TreeGrafter"/>
</dbReference>
<dbReference type="AlphaFoldDB" id="A0A8B8ULF6"/>
<dbReference type="VEuPathDB" id="FungiDB:SPAR_A00630"/>
<dbReference type="GO" id="GO:0006607">
    <property type="term" value="P:NLS-bearing protein import into nucleus"/>
    <property type="evidence" value="ECO:0007669"/>
    <property type="project" value="TreeGrafter"/>
</dbReference>
<dbReference type="PANTHER" id="PTHR28284:SF1">
    <property type="entry name" value="NUCLEOPORIN NUP60"/>
    <property type="match status" value="1"/>
</dbReference>
<sequence>MHHKSLRRASANMPSAPYRKQVIGNARKKPSLFSKIKTFFTQKDPMRASSRNNVTNEKLRNEAFNRRISSMPGGYFHSEISPDSTFNRSVVVSAMGENRNGIENKEERYDETHETNVSNAKLATFFSKKGNEPLSEIEIEGVVSLLQKSSKSMITSEREQKSAEGSNVDQSLILKESGSTPIGLSNAPTFNPKYDTSNASMNTTLGSIGSRKYSFNYSSLPSPYKATVYRYSAAKKIPDTYTANTSTQSIASAKSVRTGVSKSAPTKKISNTAAALVSLLDEKDTKRNNAASELANPYSSYVSQIRKHKRDSPNAVPRQEDSQESTVKPLLENGPEQVEEPMKQVYVTKISPSAPSKDSFTKYKPARSSSLRSNVVVAETSPEKKENVGKPPSSTFNFSFNTPKNVEDTENGYKNENAPSAPSKEFNFSNLQTKPLVGKPITELSKGDSTPVKSADFSVTPQKSTSKSFVFSSVQKKSQFNLSQERDNEVKHMDSSIYNDFSKEEPEEFDFDVPVESKQVGNDLVDENKVEAFRSLFTF</sequence>
<feature type="compositionally biased region" description="Polar residues" evidence="1">
    <location>
        <begin position="242"/>
        <end position="252"/>
    </location>
</feature>
<dbReference type="GO" id="GO:0031990">
    <property type="term" value="P:mRNA export from nucleus in response to heat stress"/>
    <property type="evidence" value="ECO:0007669"/>
    <property type="project" value="TreeGrafter"/>
</dbReference>
<proteinExistence type="predicted"/>
<dbReference type="OrthoDB" id="5370852at2759"/>
<evidence type="ECO:0000256" key="1">
    <source>
        <dbReference type="SAM" id="MobiDB-lite"/>
    </source>
</evidence>
<reference evidence="2" key="3">
    <citation type="submission" date="2025-07" db="EMBL/GenBank/DDBJ databases">
        <authorList>
            <consortium name="NCBI Genome Project"/>
        </authorList>
    </citation>
    <scope>NUCLEOTIDE SEQUENCE</scope>
    <source>
        <strain evidence="2">CBS432</strain>
    </source>
</reference>